<dbReference type="SUPFAM" id="SSF51120">
    <property type="entry name" value="beta-Roll"/>
    <property type="match status" value="2"/>
</dbReference>
<dbReference type="PRINTS" id="PR00313">
    <property type="entry name" value="CABNDNGRPT"/>
</dbReference>
<evidence type="ECO:0000313" key="9">
    <source>
        <dbReference type="EMBL" id="MDQ0325795.1"/>
    </source>
</evidence>
<evidence type="ECO:0000256" key="4">
    <source>
        <dbReference type="ARBA" id="ARBA00022670"/>
    </source>
</evidence>
<protein>
    <submittedName>
        <fullName evidence="9">Ca2+-binding RTX toxin-like protein</fullName>
    </submittedName>
</protein>
<dbReference type="InterPro" id="IPR001818">
    <property type="entry name" value="Pept_M10_metallopeptidase"/>
</dbReference>
<keyword evidence="6" id="KW-0378">Hydrolase</keyword>
<dbReference type="PRINTS" id="PR00138">
    <property type="entry name" value="MATRIXIN"/>
</dbReference>
<evidence type="ECO:0000313" key="10">
    <source>
        <dbReference type="Proteomes" id="UP001230253"/>
    </source>
</evidence>
<dbReference type="InterPro" id="IPR018511">
    <property type="entry name" value="Hemolysin-typ_Ca-bd_CS"/>
</dbReference>
<keyword evidence="4" id="KW-0645">Protease</keyword>
<dbReference type="PROSITE" id="PS00330">
    <property type="entry name" value="HEMOLYSIN_CALCIUM"/>
    <property type="match status" value="2"/>
</dbReference>
<dbReference type="PANTHER" id="PTHR38340:SF1">
    <property type="entry name" value="S-LAYER PROTEIN"/>
    <property type="match status" value="1"/>
</dbReference>
<reference evidence="9 10" key="1">
    <citation type="submission" date="2023-07" db="EMBL/GenBank/DDBJ databases">
        <title>Genomic Encyclopedia of Type Strains, Phase IV (KMG-IV): sequencing the most valuable type-strain genomes for metagenomic binning, comparative biology and taxonomic classification.</title>
        <authorList>
            <person name="Goeker M."/>
        </authorList>
    </citation>
    <scope>NUCLEOTIDE SEQUENCE [LARGE SCALE GENOMIC DNA]</scope>
    <source>
        <strain evidence="9 10">DSM 11549</strain>
    </source>
</reference>
<proteinExistence type="inferred from homology"/>
<dbReference type="RefSeq" id="WP_307153953.1">
    <property type="nucleotide sequence ID" value="NZ_JAUSUK010000001.1"/>
</dbReference>
<comment type="subcellular location">
    <subcellularLocation>
        <location evidence="1">Secreted</location>
    </subcellularLocation>
</comment>
<dbReference type="Proteomes" id="UP001230253">
    <property type="component" value="Unassembled WGS sequence"/>
</dbReference>
<dbReference type="InterPro" id="IPR024079">
    <property type="entry name" value="MetalloPept_cat_dom_sf"/>
</dbReference>
<dbReference type="InterPro" id="IPR011049">
    <property type="entry name" value="Serralysin-like_metalloprot_C"/>
</dbReference>
<dbReference type="InterPro" id="IPR006026">
    <property type="entry name" value="Peptidase_Metallo"/>
</dbReference>
<evidence type="ECO:0000256" key="6">
    <source>
        <dbReference type="ARBA" id="ARBA00022801"/>
    </source>
</evidence>
<evidence type="ECO:0000256" key="5">
    <source>
        <dbReference type="ARBA" id="ARBA00022723"/>
    </source>
</evidence>
<evidence type="ECO:0000256" key="3">
    <source>
        <dbReference type="ARBA" id="ARBA00022525"/>
    </source>
</evidence>
<feature type="domain" description="Peptidase metallopeptidase" evidence="8">
    <location>
        <begin position="4"/>
        <end position="142"/>
    </location>
</feature>
<evidence type="ECO:0000256" key="1">
    <source>
        <dbReference type="ARBA" id="ARBA00004613"/>
    </source>
</evidence>
<dbReference type="Gene3D" id="3.40.390.10">
    <property type="entry name" value="Collagenase (Catalytic Domain)"/>
    <property type="match status" value="1"/>
</dbReference>
<keyword evidence="5" id="KW-0479">Metal-binding</keyword>
<dbReference type="Gene3D" id="2.150.10.10">
    <property type="entry name" value="Serralysin-like metalloprotease, C-terminal"/>
    <property type="match status" value="2"/>
</dbReference>
<comment type="similarity">
    <text evidence="2">Belongs to the peptidase M10B family.</text>
</comment>
<dbReference type="EMBL" id="JAUSUK010000001">
    <property type="protein sequence ID" value="MDQ0325795.1"/>
    <property type="molecule type" value="Genomic_DNA"/>
</dbReference>
<dbReference type="SMART" id="SM00235">
    <property type="entry name" value="ZnMc"/>
    <property type="match status" value="1"/>
</dbReference>
<keyword evidence="7" id="KW-0862">Zinc</keyword>
<keyword evidence="3" id="KW-0964">Secreted</keyword>
<sequence>MANYGTTFDQEIITFASTAPYYGFNIADAFAIWDPWMEPDFVSATNFTSADIQIDEGPIDGYGGTLGNCVTYMIGTTITRAEITLDEADTDQDHLSVLAHEIGHAIGLDHDDDPTSIMYPFSMGVITLNAANITELQTLYGPDSGDNYLVGTAEADNFSGGAGADTMFGGAGADNLRGADGADLIFGGQGNFADYLDAGSGNDTVYGGDGVDTIYGGSGNDALGGGGGTDHSYGGDGADLLFGGGDASADDLNGEAGNDALYAGAGNDTLNGSTGNDELGGASGNDALQGGEGNDTLYGAAGNDTLYGSNGADLLFGGTGDDQIYLGTSDGAADIYASVANNGDDTVFGFENGIDRINVSENGFSSFSELAIAQDGAGNATIDLGGGDVLTLNGIAVSALDESDFIFLTLTS</sequence>
<evidence type="ECO:0000256" key="7">
    <source>
        <dbReference type="ARBA" id="ARBA00022833"/>
    </source>
</evidence>
<evidence type="ECO:0000256" key="2">
    <source>
        <dbReference type="ARBA" id="ARBA00009490"/>
    </source>
</evidence>
<dbReference type="SUPFAM" id="SSF55486">
    <property type="entry name" value="Metalloproteases ('zincins'), catalytic domain"/>
    <property type="match status" value="1"/>
</dbReference>
<evidence type="ECO:0000259" key="8">
    <source>
        <dbReference type="SMART" id="SM00235"/>
    </source>
</evidence>
<dbReference type="Pfam" id="PF00413">
    <property type="entry name" value="Peptidase_M10"/>
    <property type="match status" value="1"/>
</dbReference>
<dbReference type="InterPro" id="IPR050557">
    <property type="entry name" value="RTX_toxin/Mannuronan_C5-epim"/>
</dbReference>
<keyword evidence="10" id="KW-1185">Reference proteome</keyword>
<gene>
    <name evidence="9" type="ORF">J2R99_001644</name>
</gene>
<comment type="caution">
    <text evidence="9">The sequence shown here is derived from an EMBL/GenBank/DDBJ whole genome shotgun (WGS) entry which is preliminary data.</text>
</comment>
<dbReference type="InterPro" id="IPR001343">
    <property type="entry name" value="Hemolysn_Ca-bd"/>
</dbReference>
<dbReference type="Pfam" id="PF00353">
    <property type="entry name" value="HemolysinCabind"/>
    <property type="match status" value="4"/>
</dbReference>
<organism evidence="9 10">
    <name type="scientific">Rhodopseudomonas julia</name>
    <dbReference type="NCBI Taxonomy" id="200617"/>
    <lineage>
        <taxon>Bacteria</taxon>
        <taxon>Pseudomonadati</taxon>
        <taxon>Pseudomonadota</taxon>
        <taxon>Alphaproteobacteria</taxon>
        <taxon>Hyphomicrobiales</taxon>
        <taxon>Nitrobacteraceae</taxon>
        <taxon>Rhodopseudomonas</taxon>
    </lineage>
</organism>
<name>A0ABU0C5M5_9BRAD</name>
<dbReference type="InterPro" id="IPR021190">
    <property type="entry name" value="Pept_M10A"/>
</dbReference>
<accession>A0ABU0C5M5</accession>
<dbReference type="PANTHER" id="PTHR38340">
    <property type="entry name" value="S-LAYER PROTEIN"/>
    <property type="match status" value="1"/>
</dbReference>